<evidence type="ECO:0000313" key="3">
    <source>
        <dbReference type="EMBL" id="BBD91278.1"/>
    </source>
</evidence>
<organism evidence="3 4">
    <name type="scientific">Staphylococcus caprae</name>
    <dbReference type="NCBI Taxonomy" id="29380"/>
    <lineage>
        <taxon>Bacteria</taxon>
        <taxon>Bacillati</taxon>
        <taxon>Bacillota</taxon>
        <taxon>Bacilli</taxon>
        <taxon>Bacillales</taxon>
        <taxon>Staphylococcaceae</taxon>
        <taxon>Staphylococcus</taxon>
    </lineage>
</organism>
<keyword evidence="1" id="KW-0456">Lyase</keyword>
<dbReference type="InterPro" id="IPR032466">
    <property type="entry name" value="Metal_Hydrolase"/>
</dbReference>
<dbReference type="GeneID" id="58049947"/>
<dbReference type="SUPFAM" id="SSF51556">
    <property type="entry name" value="Metallo-dependent hydrolases"/>
    <property type="match status" value="1"/>
</dbReference>
<dbReference type="InterPro" id="IPR032465">
    <property type="entry name" value="ACMSD"/>
</dbReference>
<protein>
    <submittedName>
        <fullName evidence="3">Amidohydrolase 2 family protein</fullName>
    </submittedName>
</protein>
<name>A0ABN5W0M4_9STAP</name>
<dbReference type="RefSeq" id="WP_002444785.1">
    <property type="nucleotide sequence ID" value="NZ_AP018585.1"/>
</dbReference>
<dbReference type="PANTHER" id="PTHR21240">
    <property type="entry name" value="2-AMINO-3-CARBOXYLMUCONATE-6-SEMIALDEHYDE DECARBOXYLASE"/>
    <property type="match status" value="1"/>
</dbReference>
<proteinExistence type="predicted"/>
<accession>A0ABN5W0M4</accession>
<evidence type="ECO:0000313" key="4">
    <source>
        <dbReference type="Proteomes" id="UP000274772"/>
    </source>
</evidence>
<dbReference type="Pfam" id="PF04909">
    <property type="entry name" value="Amidohydro_2"/>
    <property type="match status" value="1"/>
</dbReference>
<keyword evidence="4" id="KW-1185">Reference proteome</keyword>
<reference evidence="3 4" key="1">
    <citation type="submission" date="2018-05" db="EMBL/GenBank/DDBJ databases">
        <title>Complete genome sequencing of three human clinical isolates of Staphylococcus caprae reveals virulence factors similar to those of S. epidermidis and S. capitis.</title>
        <authorList>
            <person name="Watanabe S."/>
            <person name="Cui L."/>
        </authorList>
    </citation>
    <scope>NUCLEOTIDE SEQUENCE [LARGE SCALE GENOMIC DNA]</scope>
    <source>
        <strain evidence="3 4">JMUB590</strain>
    </source>
</reference>
<dbReference type="InterPro" id="IPR006680">
    <property type="entry name" value="Amidohydro-rel"/>
</dbReference>
<evidence type="ECO:0000259" key="2">
    <source>
        <dbReference type="Pfam" id="PF04909"/>
    </source>
</evidence>
<sequence>MNNKREIIDIHHHIIPKIYKDALKKIGVTTAGGYPIKDWEPQDSIQMMDALNIQVGVTSISEPATLPFKRKQAAKVAREVNEYQAELKRTYPGRFKCLALLPMPHVKETIKEIEYALDVLKLDGVGLLSNYDQSYLGDDEFDNVMANLNQRDAIVFVHPSSASSRFKAPQFVFADFIEEFTFNTTRAASNLIFSGTMERYSNIKFILAHAGGTLPYLKWRINETLNTQKYVMEDPKNRLKSFITGKKSDLAKEVAKHPIRYAQMFKTYKKGLDRWSTLSQSAEDYMRQFYYDTALSTGESAFASLNEVTDKSHILFGSDAHYAPNDWIAKMEKNIEESRYFNENDKQNIFQGNTAQILK</sequence>
<evidence type="ECO:0000256" key="1">
    <source>
        <dbReference type="ARBA" id="ARBA00023239"/>
    </source>
</evidence>
<dbReference type="PANTHER" id="PTHR21240:SF28">
    <property type="entry name" value="ISO-OROTATE DECARBOXYLASE (EUROFUNG)"/>
    <property type="match status" value="1"/>
</dbReference>
<dbReference type="EMBL" id="AP018586">
    <property type="protein sequence ID" value="BBD91278.1"/>
    <property type="molecule type" value="Genomic_DNA"/>
</dbReference>
<gene>
    <name evidence="3" type="ORF">JMUB590_0168</name>
</gene>
<dbReference type="Proteomes" id="UP000274772">
    <property type="component" value="Chromosome"/>
</dbReference>
<dbReference type="Gene3D" id="3.20.20.140">
    <property type="entry name" value="Metal-dependent hydrolases"/>
    <property type="match status" value="1"/>
</dbReference>
<feature type="domain" description="Amidohydrolase-related" evidence="2">
    <location>
        <begin position="8"/>
        <end position="219"/>
    </location>
</feature>